<feature type="region of interest" description="Disordered" evidence="1">
    <location>
        <begin position="148"/>
        <end position="167"/>
    </location>
</feature>
<organism evidence="4 5">
    <name type="scientific">Hyphomonas chukchiensis</name>
    <dbReference type="NCBI Taxonomy" id="1280947"/>
    <lineage>
        <taxon>Bacteria</taxon>
        <taxon>Pseudomonadati</taxon>
        <taxon>Pseudomonadota</taxon>
        <taxon>Alphaproteobacteria</taxon>
        <taxon>Hyphomonadales</taxon>
        <taxon>Hyphomonadaceae</taxon>
        <taxon>Hyphomonas</taxon>
    </lineage>
</organism>
<dbReference type="OrthoDB" id="5377981at2"/>
<proteinExistence type="predicted"/>
<dbReference type="AlphaFoldDB" id="A0A062U847"/>
<gene>
    <name evidence="4" type="ORF">HY30_10460</name>
</gene>
<dbReference type="InterPro" id="IPR050789">
    <property type="entry name" value="Diverse_Enzym_Activities"/>
</dbReference>
<dbReference type="PANTHER" id="PTHR43283:SF3">
    <property type="entry name" value="BETA-LACTAMASE FAMILY PROTEIN (AFU_ORTHOLOGUE AFUA_5G07500)"/>
    <property type="match status" value="1"/>
</dbReference>
<dbReference type="Pfam" id="PF00144">
    <property type="entry name" value="Beta-lactamase"/>
    <property type="match status" value="1"/>
</dbReference>
<dbReference type="InterPro" id="IPR001466">
    <property type="entry name" value="Beta-lactam-related"/>
</dbReference>
<dbReference type="PANTHER" id="PTHR43283">
    <property type="entry name" value="BETA-LACTAMASE-RELATED"/>
    <property type="match status" value="1"/>
</dbReference>
<dbReference type="Gene3D" id="3.40.710.10">
    <property type="entry name" value="DD-peptidase/beta-lactamase superfamily"/>
    <property type="match status" value="1"/>
</dbReference>
<feature type="signal peptide" evidence="2">
    <location>
        <begin position="1"/>
        <end position="22"/>
    </location>
</feature>
<keyword evidence="2" id="KW-0732">Signal</keyword>
<evidence type="ECO:0000259" key="3">
    <source>
        <dbReference type="Pfam" id="PF00144"/>
    </source>
</evidence>
<evidence type="ECO:0000313" key="4">
    <source>
        <dbReference type="EMBL" id="KCZ53913.1"/>
    </source>
</evidence>
<dbReference type="EMBL" id="AWFG01000085">
    <property type="protein sequence ID" value="KCZ53913.1"/>
    <property type="molecule type" value="Genomic_DNA"/>
</dbReference>
<dbReference type="InterPro" id="IPR012338">
    <property type="entry name" value="Beta-lactam/transpept-like"/>
</dbReference>
<feature type="chain" id="PRO_5001619005" description="Beta-lactamase-related domain-containing protein" evidence="2">
    <location>
        <begin position="23"/>
        <end position="441"/>
    </location>
</feature>
<reference evidence="4 5" key="1">
    <citation type="journal article" date="2014" name="Antonie Van Leeuwenhoek">
        <title>Hyphomonas beringensis sp. nov. and Hyphomonas chukchiensis sp. nov., isolated from surface seawater of the Bering Sea and Chukchi Sea.</title>
        <authorList>
            <person name="Li C."/>
            <person name="Lai Q."/>
            <person name="Li G."/>
            <person name="Dong C."/>
            <person name="Wang J."/>
            <person name="Liao Y."/>
            <person name="Shao Z."/>
        </authorList>
    </citation>
    <scope>NUCLEOTIDE SEQUENCE [LARGE SCALE GENOMIC DNA]</scope>
    <source>
        <strain evidence="4 5">BH-BN04-4</strain>
    </source>
</reference>
<accession>A0A062U847</accession>
<dbReference type="PROSITE" id="PS51257">
    <property type="entry name" value="PROKAR_LIPOPROTEIN"/>
    <property type="match status" value="1"/>
</dbReference>
<feature type="compositionally biased region" description="Polar residues" evidence="1">
    <location>
        <begin position="148"/>
        <end position="158"/>
    </location>
</feature>
<dbReference type="PATRIC" id="fig|1280947.3.peg.3546"/>
<sequence length="441" mass="47748">MNKTTLLRICSGLILIMVAACGAQKAAPKADEPDLAPLVAEVPKPDPADSFFAPVLDQLDDRLAASVTNDHVASLSYALIKDGQRVRSGFFGSRTLDGEEPVNDKTIYRLSSMTKPVTAVAILMLQEDGKLDLDDPITKYLPEMQSLRVSNSPGSSSKPAMHSAPETPTIRQLLTHTAGFGYAYGNQDYVNRQFVERNVLTAPSMDELVRRTAGIPLKYDPGTAWSYSIASDLQGAIIERITGQSLGDFMQARIFGPLNMTDTAFAVSAAQKDRLADATAWTPDTPIHRVDGPLATMDRASIPVDLGGQGLLSTLADYERFALMLLNEGTLDGQTLLKPESVTLLRTNALPVVDPASPRTFFKRKAGTGYGFGVGVVTDTIQSGLAAPEGTYYWDGASGTWFWIDPKNHVIFIGLQQNFSPAGVNRRPSAMRSVYHAIYSD</sequence>
<keyword evidence="5" id="KW-1185">Reference proteome</keyword>
<evidence type="ECO:0000313" key="5">
    <source>
        <dbReference type="Proteomes" id="UP000027190"/>
    </source>
</evidence>
<name>A0A062U847_9PROT</name>
<dbReference type="STRING" id="1280947.HY30_10460"/>
<protein>
    <recommendedName>
        <fullName evidence="3">Beta-lactamase-related domain-containing protein</fullName>
    </recommendedName>
</protein>
<comment type="caution">
    <text evidence="4">The sequence shown here is derived from an EMBL/GenBank/DDBJ whole genome shotgun (WGS) entry which is preliminary data.</text>
</comment>
<feature type="domain" description="Beta-lactamase-related" evidence="3">
    <location>
        <begin position="60"/>
        <end position="425"/>
    </location>
</feature>
<evidence type="ECO:0000256" key="1">
    <source>
        <dbReference type="SAM" id="MobiDB-lite"/>
    </source>
</evidence>
<dbReference type="eggNOG" id="COG1680">
    <property type="taxonomic scope" value="Bacteria"/>
</dbReference>
<dbReference type="RefSeq" id="WP_051615696.1">
    <property type="nucleotide sequence ID" value="NZ_AWFG01000085.1"/>
</dbReference>
<dbReference type="Proteomes" id="UP000027190">
    <property type="component" value="Unassembled WGS sequence"/>
</dbReference>
<evidence type="ECO:0000256" key="2">
    <source>
        <dbReference type="SAM" id="SignalP"/>
    </source>
</evidence>
<dbReference type="SUPFAM" id="SSF56601">
    <property type="entry name" value="beta-lactamase/transpeptidase-like"/>
    <property type="match status" value="1"/>
</dbReference>